<dbReference type="GO" id="GO:0006402">
    <property type="term" value="P:mRNA catabolic process"/>
    <property type="evidence" value="ECO:0007669"/>
    <property type="project" value="UniProtKB-UniRule"/>
</dbReference>
<evidence type="ECO:0000256" key="3">
    <source>
        <dbReference type="ARBA" id="ARBA00022737"/>
    </source>
</evidence>
<gene>
    <name evidence="7" type="ORF">CcaverHIS019_0408260</name>
</gene>
<feature type="domain" description="TNase-like" evidence="6">
    <location>
        <begin position="349"/>
        <end position="491"/>
    </location>
</feature>
<dbReference type="InterPro" id="IPR016685">
    <property type="entry name" value="Silence_cplx_Nase-comp_TudorSN"/>
</dbReference>
<dbReference type="GO" id="GO:0004518">
    <property type="term" value="F:nuclease activity"/>
    <property type="evidence" value="ECO:0007669"/>
    <property type="project" value="TreeGrafter"/>
</dbReference>
<sequence length="907" mass="98942">MSTRAIVKSVLSGDTVIVRPKEAPARGQATKERVLHLAGTTAPRVGTASRDDEPFAFPAREFLCSHLVGKEVAFTVTHTLPSGGEFATVLSAPPGPGKPPQDVATLVVENGWAKARDNAPEALKEAEGRAQAENRGLWAAQPDQLTVAFSMPSDPHAFIAEHAGEIDAIVEQVRDGTQLRVRLMLDENHHQIINLVIAGAKSPRASITRDGELQAAEPWGEEAKFFTEARILQRHIKVRLLSAPVSLNSAPFQTTEGGGLPAPVQGASFIIGQAIHPNGNIAEFLSSAGLAKVIDWHAGILAPYGGLEKLRAAEKSAKERRVGLWEGYGATKAANGAGAAVASSTTKGQSFEATVVRIWGPDQLSIVAKGDSPTKDRRVQLASVRGPRGADAKNSYYAAEAKEFLRKRLVGKVVNVHIDYVKPKDGEYEERECVTIKYGGNQNNVSEQLIEKGLATVLRHRRDDEDRSMEYDKLVLAEQAAAAETKGLHSPKEVSLPRIVDASENNSRAAQFLPSWKRHGKHNAVVDFVSAGSRFKLLLPKESAKITFVLAGIRAPRTARNPNEKSEPYGNEAHRFASRALQRDVEVTFDSTDKQGGFIGGMFIGNNNVAVDLVRNGLATVHEPSARNLPFGGELLAAEEAAKNERKNIWADFDDEQEVAPTVDTGSALPPQYLDVCVSSVRESDPFTFSYQELDETNMAALERLMSDFGLHHRNQSNAAPAGWTPKTGELVSAKFSEDNTWYRARVKRASGMKKEAHVYFIDYGNEETMPFSRIRPLDQKFKNLPGQAKEARLSFVKLPPRDSEYGGEAWRRFGDLTIGRKLVANVDQREGNLVHLRLIDPTDPNSAEDPLACVNADLVREGLAALDKGLRYLGAYPQIVKKIQQAAEGAKIDRLGMFELGDVSED</sequence>
<dbReference type="Proteomes" id="UP001233271">
    <property type="component" value="Chromosome 4"/>
</dbReference>
<dbReference type="SMART" id="SM00318">
    <property type="entry name" value="SNc"/>
    <property type="match status" value="4"/>
</dbReference>
<dbReference type="PANTHER" id="PTHR12302:SF2">
    <property type="entry name" value="STAPHYLOCOCCAL NUCLEASE DOMAIN-CONTAINING PROTEIN 1"/>
    <property type="match status" value="1"/>
</dbReference>
<dbReference type="InterPro" id="IPR035437">
    <property type="entry name" value="SNase_OB-fold_sf"/>
</dbReference>
<dbReference type="GO" id="GO:0003723">
    <property type="term" value="F:RNA binding"/>
    <property type="evidence" value="ECO:0007669"/>
    <property type="project" value="UniProtKB-UniRule"/>
</dbReference>
<evidence type="ECO:0000256" key="2">
    <source>
        <dbReference type="ARBA" id="ARBA00022490"/>
    </source>
</evidence>
<dbReference type="SMART" id="SM00333">
    <property type="entry name" value="TUDOR"/>
    <property type="match status" value="1"/>
</dbReference>
<dbReference type="Pfam" id="PF00565">
    <property type="entry name" value="SNase"/>
    <property type="match status" value="4"/>
</dbReference>
<protein>
    <recommendedName>
        <fullName evidence="9">Transcription factor</fullName>
    </recommendedName>
</protein>
<dbReference type="InterPro" id="IPR016071">
    <property type="entry name" value="Staphylococal_nuclease_OB-fold"/>
</dbReference>
<dbReference type="Pfam" id="PF00567">
    <property type="entry name" value="TUDOR"/>
    <property type="match status" value="1"/>
</dbReference>
<dbReference type="GO" id="GO:0005634">
    <property type="term" value="C:nucleus"/>
    <property type="evidence" value="ECO:0007669"/>
    <property type="project" value="TreeGrafter"/>
</dbReference>
<dbReference type="Gene3D" id="2.40.50.90">
    <property type="match status" value="5"/>
</dbReference>
<keyword evidence="2 4" id="KW-0963">Cytoplasm</keyword>
<name>A0AA48L4V3_9TREE</name>
<dbReference type="EMBL" id="AP028215">
    <property type="protein sequence ID" value="BEI92006.1"/>
    <property type="molecule type" value="Genomic_DNA"/>
</dbReference>
<dbReference type="KEGG" id="ccac:CcaHIS019_0408260"/>
<accession>A0AA48L4V3</accession>
<evidence type="ECO:0000313" key="8">
    <source>
        <dbReference type="Proteomes" id="UP001233271"/>
    </source>
</evidence>
<dbReference type="PROSITE" id="PS50304">
    <property type="entry name" value="TUDOR"/>
    <property type="match status" value="1"/>
</dbReference>
<feature type="domain" description="TNase-like" evidence="6">
    <location>
        <begin position="1"/>
        <end position="140"/>
    </location>
</feature>
<feature type="domain" description="Tudor" evidence="5">
    <location>
        <begin position="725"/>
        <end position="785"/>
    </location>
</feature>
<dbReference type="GO" id="GO:0005829">
    <property type="term" value="C:cytosol"/>
    <property type="evidence" value="ECO:0007669"/>
    <property type="project" value="UniProtKB-UniRule"/>
</dbReference>
<organism evidence="7 8">
    <name type="scientific">Cutaneotrichosporon cavernicola</name>
    <dbReference type="NCBI Taxonomy" id="279322"/>
    <lineage>
        <taxon>Eukaryota</taxon>
        <taxon>Fungi</taxon>
        <taxon>Dikarya</taxon>
        <taxon>Basidiomycota</taxon>
        <taxon>Agaricomycotina</taxon>
        <taxon>Tremellomycetes</taxon>
        <taxon>Trichosporonales</taxon>
        <taxon>Trichosporonaceae</taxon>
        <taxon>Cutaneotrichosporon</taxon>
    </lineage>
</organism>
<dbReference type="FunFam" id="2.30.30.140:FF:000018">
    <property type="entry name" value="Serine/threonine-protein kinase 31"/>
    <property type="match status" value="1"/>
</dbReference>
<keyword evidence="3" id="KW-0677">Repeat</keyword>
<dbReference type="FunFam" id="2.40.50.90:FF:000001">
    <property type="entry name" value="Staphylococcal nuclease domain-containing protein"/>
    <property type="match status" value="1"/>
</dbReference>
<dbReference type="RefSeq" id="XP_060457271.1">
    <property type="nucleotide sequence ID" value="XM_060600704.1"/>
</dbReference>
<reference evidence="7" key="1">
    <citation type="journal article" date="2023" name="BMC Genomics">
        <title>Chromosome-level genome assemblies of Cutaneotrichosporon spp. (Trichosporonales, Basidiomycota) reveal imbalanced evolution between nucleotide sequences and chromosome synteny.</title>
        <authorList>
            <person name="Kobayashi Y."/>
            <person name="Kayamori A."/>
            <person name="Aoki K."/>
            <person name="Shiwa Y."/>
            <person name="Matsutani M."/>
            <person name="Fujita N."/>
            <person name="Sugita T."/>
            <person name="Iwasaki W."/>
            <person name="Tanaka N."/>
            <person name="Takashima M."/>
        </authorList>
    </citation>
    <scope>NUCLEOTIDE SEQUENCE</scope>
    <source>
        <strain evidence="7">HIS019</strain>
    </source>
</reference>
<proteinExistence type="predicted"/>
<feature type="domain" description="TNase-like" evidence="6">
    <location>
        <begin position="520"/>
        <end position="652"/>
    </location>
</feature>
<dbReference type="GO" id="GO:0031332">
    <property type="term" value="C:RNAi effector complex"/>
    <property type="evidence" value="ECO:0007669"/>
    <property type="project" value="InterPro"/>
</dbReference>
<dbReference type="Gene3D" id="2.30.30.140">
    <property type="match status" value="1"/>
</dbReference>
<evidence type="ECO:0000259" key="5">
    <source>
        <dbReference type="PROSITE" id="PS50304"/>
    </source>
</evidence>
<keyword evidence="8" id="KW-1185">Reference proteome</keyword>
<evidence type="ECO:0000313" key="7">
    <source>
        <dbReference type="EMBL" id="BEI92006.1"/>
    </source>
</evidence>
<dbReference type="SUPFAM" id="SSF50199">
    <property type="entry name" value="Staphylococcal nuclease"/>
    <property type="match status" value="5"/>
</dbReference>
<dbReference type="PANTHER" id="PTHR12302">
    <property type="entry name" value="EBNA2 BINDING PROTEIN P100"/>
    <property type="match status" value="1"/>
</dbReference>
<comment type="subcellular location">
    <subcellularLocation>
        <location evidence="1 4">Cytoplasm</location>
    </subcellularLocation>
</comment>
<dbReference type="InterPro" id="IPR002999">
    <property type="entry name" value="Tudor"/>
</dbReference>
<evidence type="ECO:0000256" key="1">
    <source>
        <dbReference type="ARBA" id="ARBA00004496"/>
    </source>
</evidence>
<dbReference type="GO" id="GO:0031047">
    <property type="term" value="P:regulatory ncRNA-mediated gene silencing"/>
    <property type="evidence" value="ECO:0007669"/>
    <property type="project" value="UniProtKB-UniRule"/>
</dbReference>
<dbReference type="SUPFAM" id="SSF63748">
    <property type="entry name" value="Tudor/PWWP/MBT"/>
    <property type="match status" value="1"/>
</dbReference>
<dbReference type="PROSITE" id="PS50830">
    <property type="entry name" value="TNASE_3"/>
    <property type="match status" value="4"/>
</dbReference>
<evidence type="ECO:0000259" key="6">
    <source>
        <dbReference type="PROSITE" id="PS50830"/>
    </source>
</evidence>
<dbReference type="GeneID" id="85495876"/>
<evidence type="ECO:0000256" key="4">
    <source>
        <dbReference type="PIRNR" id="PIRNR017179"/>
    </source>
</evidence>
<dbReference type="PIRSF" id="PIRSF017179">
    <property type="entry name" value="RISC-Tudor-SN"/>
    <property type="match status" value="1"/>
</dbReference>
<dbReference type="AlphaFoldDB" id="A0AA48L4V3"/>
<evidence type="ECO:0008006" key="9">
    <source>
        <dbReference type="Google" id="ProtNLM"/>
    </source>
</evidence>
<feature type="domain" description="TNase-like" evidence="6">
    <location>
        <begin position="164"/>
        <end position="327"/>
    </location>
</feature>